<keyword evidence="2" id="KW-0732">Signal</keyword>
<dbReference type="RefSeq" id="WP_378800917.1">
    <property type="nucleotide sequence ID" value="NZ_JBHUER010000011.1"/>
</dbReference>
<keyword evidence="4" id="KW-1185">Reference proteome</keyword>
<comment type="caution">
    <text evidence="3">The sequence shown here is derived from an EMBL/GenBank/DDBJ whole genome shotgun (WGS) entry which is preliminary data.</text>
</comment>
<feature type="compositionally biased region" description="Basic and acidic residues" evidence="1">
    <location>
        <begin position="23"/>
        <end position="55"/>
    </location>
</feature>
<feature type="region of interest" description="Disordered" evidence="1">
    <location>
        <begin position="23"/>
        <end position="71"/>
    </location>
</feature>
<evidence type="ECO:0000256" key="2">
    <source>
        <dbReference type="SAM" id="SignalP"/>
    </source>
</evidence>
<evidence type="ECO:0000313" key="3">
    <source>
        <dbReference type="EMBL" id="MFD1704859.1"/>
    </source>
</evidence>
<dbReference type="Proteomes" id="UP001597308">
    <property type="component" value="Unassembled WGS sequence"/>
</dbReference>
<sequence>MRMSVLVLAAALAGVTATVADAHDRRARDRDGWRERATATERRPSVERRVPRAEPQDDTPWGPIHPSQDDVRQSMYDFATGGKGNIKEYWWRY</sequence>
<evidence type="ECO:0000256" key="1">
    <source>
        <dbReference type="SAM" id="MobiDB-lite"/>
    </source>
</evidence>
<gene>
    <name evidence="3" type="ORF">ACFSCV_17775</name>
</gene>
<name>A0ABW4KC48_9HYPH</name>
<evidence type="ECO:0000313" key="4">
    <source>
        <dbReference type="Proteomes" id="UP001597308"/>
    </source>
</evidence>
<accession>A0ABW4KC48</accession>
<feature type="chain" id="PRO_5045811760" evidence="2">
    <location>
        <begin position="23"/>
        <end position="93"/>
    </location>
</feature>
<dbReference type="EMBL" id="JBHUER010000011">
    <property type="protein sequence ID" value="MFD1704859.1"/>
    <property type="molecule type" value="Genomic_DNA"/>
</dbReference>
<proteinExistence type="predicted"/>
<organism evidence="3 4">
    <name type="scientific">Methylopila henanensis</name>
    <dbReference type="NCBI Taxonomy" id="873516"/>
    <lineage>
        <taxon>Bacteria</taxon>
        <taxon>Pseudomonadati</taxon>
        <taxon>Pseudomonadota</taxon>
        <taxon>Alphaproteobacteria</taxon>
        <taxon>Hyphomicrobiales</taxon>
        <taxon>Methylopilaceae</taxon>
        <taxon>Methylopila</taxon>
    </lineage>
</organism>
<reference evidence="4" key="1">
    <citation type="journal article" date="2019" name="Int. J. Syst. Evol. Microbiol.">
        <title>The Global Catalogue of Microorganisms (GCM) 10K type strain sequencing project: providing services to taxonomists for standard genome sequencing and annotation.</title>
        <authorList>
            <consortium name="The Broad Institute Genomics Platform"/>
            <consortium name="The Broad Institute Genome Sequencing Center for Infectious Disease"/>
            <person name="Wu L."/>
            <person name="Ma J."/>
        </authorList>
    </citation>
    <scope>NUCLEOTIDE SEQUENCE [LARGE SCALE GENOMIC DNA]</scope>
    <source>
        <strain evidence="4">KCTC 23707</strain>
    </source>
</reference>
<protein>
    <submittedName>
        <fullName evidence="3">Uncharacterized protein</fullName>
    </submittedName>
</protein>
<feature type="signal peptide" evidence="2">
    <location>
        <begin position="1"/>
        <end position="22"/>
    </location>
</feature>